<dbReference type="GO" id="GO:0000124">
    <property type="term" value="C:SAGA complex"/>
    <property type="evidence" value="ECO:0007669"/>
    <property type="project" value="InterPro"/>
</dbReference>
<comment type="caution">
    <text evidence="9">The sequence shown here is derived from an EMBL/GenBank/DDBJ whole genome shotgun (WGS) entry which is preliminary data.</text>
</comment>
<dbReference type="CDD" id="cd20394">
    <property type="entry name" value="Tudor_SGF29_rpt2"/>
    <property type="match status" value="1"/>
</dbReference>
<dbReference type="FunFam" id="2.30.30.140:FF:000061">
    <property type="entry name" value="SAGA-associated factor 29 isoform X6"/>
    <property type="match status" value="1"/>
</dbReference>
<dbReference type="GO" id="GO:0005634">
    <property type="term" value="C:nucleus"/>
    <property type="evidence" value="ECO:0007669"/>
    <property type="project" value="UniProtKB-SubCell"/>
</dbReference>
<feature type="domain" description="SGF29 C-terminal" evidence="8">
    <location>
        <begin position="226"/>
        <end position="370"/>
    </location>
</feature>
<dbReference type="PANTHER" id="PTHR21539:SF0">
    <property type="entry name" value="SAGA-ASSOCIATED FACTOR 29"/>
    <property type="match status" value="1"/>
</dbReference>
<dbReference type="InterPro" id="IPR047287">
    <property type="entry name" value="Tudor_SGF29_rpt2"/>
</dbReference>
<feature type="compositionally biased region" description="Basic and acidic residues" evidence="7">
    <location>
        <begin position="196"/>
        <end position="214"/>
    </location>
</feature>
<protein>
    <recommendedName>
        <fullName evidence="8">SGF29 C-terminal domain-containing protein</fullName>
    </recommendedName>
</protein>
<reference evidence="9" key="1">
    <citation type="submission" date="2023-12" db="EMBL/GenBank/DDBJ databases">
        <title>Genome assembly of Anisodus tanguticus.</title>
        <authorList>
            <person name="Wang Y.-J."/>
        </authorList>
    </citation>
    <scope>NUCLEOTIDE SEQUENCE</scope>
    <source>
        <strain evidence="9">KB-2021</strain>
        <tissue evidence="9">Leaf</tissue>
    </source>
</reference>
<evidence type="ECO:0000256" key="3">
    <source>
        <dbReference type="ARBA" id="ARBA00023015"/>
    </source>
</evidence>
<dbReference type="Pfam" id="PF07039">
    <property type="entry name" value="SGF29_Tudor"/>
    <property type="match status" value="1"/>
</dbReference>
<proteinExistence type="predicted"/>
<evidence type="ECO:0000256" key="4">
    <source>
        <dbReference type="ARBA" id="ARBA00023163"/>
    </source>
</evidence>
<evidence type="ECO:0000256" key="5">
    <source>
        <dbReference type="ARBA" id="ARBA00023242"/>
    </source>
</evidence>
<feature type="coiled-coil region" evidence="6">
    <location>
        <begin position="108"/>
        <end position="138"/>
    </location>
</feature>
<keyword evidence="3" id="KW-0805">Transcription regulation</keyword>
<dbReference type="PANTHER" id="PTHR21539">
    <property type="entry name" value="SAGA-ASSOCIATED FACTOR 29"/>
    <property type="match status" value="1"/>
</dbReference>
<evidence type="ECO:0000256" key="1">
    <source>
        <dbReference type="ARBA" id="ARBA00004123"/>
    </source>
</evidence>
<dbReference type="InterPro" id="IPR037802">
    <property type="entry name" value="SGF29"/>
</dbReference>
<evidence type="ECO:0000313" key="9">
    <source>
        <dbReference type="EMBL" id="KAK4346248.1"/>
    </source>
</evidence>
<dbReference type="GO" id="GO:0006325">
    <property type="term" value="P:chromatin organization"/>
    <property type="evidence" value="ECO:0007669"/>
    <property type="project" value="UniProtKB-KW"/>
</dbReference>
<dbReference type="FunFam" id="2.30.30.140:FF:000052">
    <property type="entry name" value="SAGA-associated factor 29 isoform X6"/>
    <property type="match status" value="1"/>
</dbReference>
<accession>A0AAE1R7J0</accession>
<keyword evidence="5" id="KW-0539">Nucleus</keyword>
<evidence type="ECO:0000256" key="6">
    <source>
        <dbReference type="SAM" id="Coils"/>
    </source>
</evidence>
<dbReference type="PROSITE" id="PS51518">
    <property type="entry name" value="SGF29_C"/>
    <property type="match status" value="1"/>
</dbReference>
<evidence type="ECO:0000313" key="10">
    <source>
        <dbReference type="Proteomes" id="UP001291623"/>
    </source>
</evidence>
<evidence type="ECO:0000256" key="2">
    <source>
        <dbReference type="ARBA" id="ARBA00022853"/>
    </source>
</evidence>
<keyword evidence="6" id="KW-0175">Coiled coil</keyword>
<feature type="region of interest" description="Disordered" evidence="7">
    <location>
        <begin position="64"/>
        <end position="90"/>
    </location>
</feature>
<gene>
    <name evidence="9" type="ORF">RND71_032587</name>
</gene>
<dbReference type="GO" id="GO:0009651">
    <property type="term" value="P:response to salt stress"/>
    <property type="evidence" value="ECO:0007669"/>
    <property type="project" value="UniProtKB-ARBA"/>
</dbReference>
<organism evidence="9 10">
    <name type="scientific">Anisodus tanguticus</name>
    <dbReference type="NCBI Taxonomy" id="243964"/>
    <lineage>
        <taxon>Eukaryota</taxon>
        <taxon>Viridiplantae</taxon>
        <taxon>Streptophyta</taxon>
        <taxon>Embryophyta</taxon>
        <taxon>Tracheophyta</taxon>
        <taxon>Spermatophyta</taxon>
        <taxon>Magnoliopsida</taxon>
        <taxon>eudicotyledons</taxon>
        <taxon>Gunneridae</taxon>
        <taxon>Pentapetalae</taxon>
        <taxon>asterids</taxon>
        <taxon>lamiids</taxon>
        <taxon>Solanales</taxon>
        <taxon>Solanaceae</taxon>
        <taxon>Solanoideae</taxon>
        <taxon>Hyoscyameae</taxon>
        <taxon>Anisodus</taxon>
    </lineage>
</organism>
<name>A0AAE1R7J0_9SOLA</name>
<dbReference type="Gene3D" id="2.30.30.140">
    <property type="match status" value="2"/>
</dbReference>
<dbReference type="CDD" id="cd20393">
    <property type="entry name" value="Tudor_SGF29_rpt1"/>
    <property type="match status" value="1"/>
</dbReference>
<feature type="region of interest" description="Disordered" evidence="7">
    <location>
        <begin position="190"/>
        <end position="219"/>
    </location>
</feature>
<evidence type="ECO:0000256" key="7">
    <source>
        <dbReference type="SAM" id="MobiDB-lite"/>
    </source>
</evidence>
<keyword evidence="4" id="KW-0804">Transcription</keyword>
<comment type="subcellular location">
    <subcellularLocation>
        <location evidence="1">Nucleus</location>
    </subcellularLocation>
</comment>
<dbReference type="EMBL" id="JAVYJV010000018">
    <property type="protein sequence ID" value="KAK4346248.1"/>
    <property type="molecule type" value="Genomic_DNA"/>
</dbReference>
<keyword evidence="10" id="KW-1185">Reference proteome</keyword>
<sequence length="370" mass="41676">MATLWLFLMVVKGKRWRGVVYADGDEREDSGCSLACALFFFSNSIITSSVPWKKKRRWGILSRSNKDQRGKQDFSQAKLSPNSTVGAFSPTTKDDDLAGALIMSSPDIAEMLEKSKELDRLRKEQEEVLLEINKMHKKLQSTPEAVEKPGDNSLSKLKMLYTQAKELSESEMSISNQLLGQLDAVIPAGGAGQQRRRIEGNEQKKKRMKGDSDIPRLSPSMRNQHEFFASLKGEQVAARVAQEDGEKDEWVIVKVTHYDKESKEFEVLDEEPGDDEEGGGQRKYKLPWSHIIPFPKISDLATTPEFPPGKQVLAVYPGTTALYKATVVQARKRKTDDYTLEFDDDEEDGSLPQRLVPFNQVVALPDGHRQ</sequence>
<dbReference type="InterPro" id="IPR047288">
    <property type="entry name" value="Tudor_SGF29_rpt1"/>
</dbReference>
<keyword evidence="2" id="KW-0156">Chromatin regulator</keyword>
<dbReference type="InterPro" id="IPR010750">
    <property type="entry name" value="SGF29_tudor-like_dom"/>
</dbReference>
<evidence type="ECO:0000259" key="8">
    <source>
        <dbReference type="PROSITE" id="PS51518"/>
    </source>
</evidence>
<dbReference type="AlphaFoldDB" id="A0AAE1R7J0"/>
<dbReference type="Proteomes" id="UP001291623">
    <property type="component" value="Unassembled WGS sequence"/>
</dbReference>
<feature type="compositionally biased region" description="Polar residues" evidence="7">
    <location>
        <begin position="73"/>
        <end position="90"/>
    </location>
</feature>